<comment type="caution">
    <text evidence="5">The sequence shown here is derived from an EMBL/GenBank/DDBJ whole genome shotgun (WGS) entry which is preliminary data.</text>
</comment>
<dbReference type="Gene3D" id="3.30.1330.120">
    <property type="entry name" value="2-methylcitrate dehydratase PrpD"/>
    <property type="match status" value="1"/>
</dbReference>
<feature type="region of interest" description="Disordered" evidence="2">
    <location>
        <begin position="1"/>
        <end position="21"/>
    </location>
</feature>
<sequence length="486" mass="51216">MGNTTAGDGGQNRHVAPSDSALDPEERIARFVAHTRAADLPADVLDIAHQVLRTVCGTAVAGAAQDGIAELRQLVVTQGGRAEARSFVYGDHLPAQSAALLNGSMARALDYCDTMVPGLHLGSSVVPAALAAAELRGGCTGAELLAALAVGLEAGVRFNLTEEQYGGLDPTGVAGLMGATAAAARAAGLDAEQTLHALALSFNRCSASFQSNVDASLAVRLIQGWTAASAVQSVQFARAGLTGPRHFIAGPFGYARLYARGERSPESFADQLGRRYNLEGIFFKKYPSCGLTQGITESALLALSDDSVNTQEIERVDIFLPDFAFKLIGKPFEAGTNPRVNAQFSAQYCAANALERGSASLRHFEPEQVAELSTSAMLSRIHVHFDPGLTGHSASRFEMRTADGGRWVRTLEIGPGYPGNPLTPEEHAQGFDDCVGYAPWGLRPEQVQDLKRMTADLAEVQGIRDVVSALISSSAVPRAARGSRAA</sequence>
<name>A0ABW0XF00_9ACTN</name>
<comment type="similarity">
    <text evidence="1">Belongs to the PrpD family.</text>
</comment>
<dbReference type="PANTHER" id="PTHR16943">
    <property type="entry name" value="2-METHYLCITRATE DEHYDRATASE-RELATED"/>
    <property type="match status" value="1"/>
</dbReference>
<dbReference type="Proteomes" id="UP001596183">
    <property type="component" value="Unassembled WGS sequence"/>
</dbReference>
<dbReference type="SUPFAM" id="SSF103378">
    <property type="entry name" value="2-methylcitrate dehydratase PrpD"/>
    <property type="match status" value="1"/>
</dbReference>
<dbReference type="EMBL" id="JBHSPC010000011">
    <property type="protein sequence ID" value="MFC5669165.1"/>
    <property type="molecule type" value="Genomic_DNA"/>
</dbReference>
<feature type="domain" description="MmgE/PrpD C-terminal" evidence="4">
    <location>
        <begin position="286"/>
        <end position="436"/>
    </location>
</feature>
<protein>
    <submittedName>
        <fullName evidence="5">MmgE/PrpD family protein</fullName>
    </submittedName>
</protein>
<dbReference type="InterPro" id="IPR045337">
    <property type="entry name" value="MmgE_PrpD_C"/>
</dbReference>
<evidence type="ECO:0000313" key="5">
    <source>
        <dbReference type="EMBL" id="MFC5669165.1"/>
    </source>
</evidence>
<gene>
    <name evidence="5" type="ORF">ACFP2V_03245</name>
</gene>
<feature type="domain" description="MmgE/PrpD N-terminal" evidence="3">
    <location>
        <begin position="26"/>
        <end position="262"/>
    </location>
</feature>
<dbReference type="InterPro" id="IPR042188">
    <property type="entry name" value="MmgE/PrpD_sf_2"/>
</dbReference>
<evidence type="ECO:0000313" key="6">
    <source>
        <dbReference type="Proteomes" id="UP001596183"/>
    </source>
</evidence>
<dbReference type="PANTHER" id="PTHR16943:SF8">
    <property type="entry name" value="2-METHYLCITRATE DEHYDRATASE"/>
    <property type="match status" value="1"/>
</dbReference>
<dbReference type="Gene3D" id="1.10.4100.10">
    <property type="entry name" value="2-methylcitrate dehydratase PrpD"/>
    <property type="match status" value="1"/>
</dbReference>
<evidence type="ECO:0000259" key="3">
    <source>
        <dbReference type="Pfam" id="PF03972"/>
    </source>
</evidence>
<dbReference type="RefSeq" id="WP_381204982.1">
    <property type="nucleotide sequence ID" value="NZ_JBHSPC010000011.1"/>
</dbReference>
<proteinExistence type="inferred from homology"/>
<reference evidence="6" key="1">
    <citation type="journal article" date="2019" name="Int. J. Syst. Evol. Microbiol.">
        <title>The Global Catalogue of Microorganisms (GCM) 10K type strain sequencing project: providing services to taxonomists for standard genome sequencing and annotation.</title>
        <authorList>
            <consortium name="The Broad Institute Genomics Platform"/>
            <consortium name="The Broad Institute Genome Sequencing Center for Infectious Disease"/>
            <person name="Wu L."/>
            <person name="Ma J."/>
        </authorList>
    </citation>
    <scope>NUCLEOTIDE SEQUENCE [LARGE SCALE GENOMIC DNA]</scope>
    <source>
        <strain evidence="6">JCM 13852</strain>
    </source>
</reference>
<keyword evidence="6" id="KW-1185">Reference proteome</keyword>
<dbReference type="Pfam" id="PF03972">
    <property type="entry name" value="MmgE_PrpD_N"/>
    <property type="match status" value="1"/>
</dbReference>
<dbReference type="InterPro" id="IPR042183">
    <property type="entry name" value="MmgE/PrpD_sf_1"/>
</dbReference>
<dbReference type="InterPro" id="IPR036148">
    <property type="entry name" value="MmgE/PrpD_sf"/>
</dbReference>
<dbReference type="Pfam" id="PF19305">
    <property type="entry name" value="MmgE_PrpD_C"/>
    <property type="match status" value="1"/>
</dbReference>
<organism evidence="5 6">
    <name type="scientific">Streptomyces incanus</name>
    <dbReference type="NCBI Taxonomy" id="887453"/>
    <lineage>
        <taxon>Bacteria</taxon>
        <taxon>Bacillati</taxon>
        <taxon>Actinomycetota</taxon>
        <taxon>Actinomycetes</taxon>
        <taxon>Kitasatosporales</taxon>
        <taxon>Streptomycetaceae</taxon>
        <taxon>Streptomyces</taxon>
    </lineage>
</organism>
<evidence type="ECO:0000259" key="4">
    <source>
        <dbReference type="Pfam" id="PF19305"/>
    </source>
</evidence>
<accession>A0ABW0XF00</accession>
<dbReference type="InterPro" id="IPR045336">
    <property type="entry name" value="MmgE_PrpD_N"/>
</dbReference>
<evidence type="ECO:0000256" key="2">
    <source>
        <dbReference type="SAM" id="MobiDB-lite"/>
    </source>
</evidence>
<evidence type="ECO:0000256" key="1">
    <source>
        <dbReference type="ARBA" id="ARBA00006174"/>
    </source>
</evidence>
<dbReference type="InterPro" id="IPR005656">
    <property type="entry name" value="MmgE_PrpD"/>
</dbReference>